<keyword evidence="2 5" id="KW-0808">Transferase</keyword>
<sequence length="368" mass="42554">MKILHVLYELKFSGAEIMYVDAADEFRSLGCELYVINSAERLGKYADMFKDAGYKVYHLPCPSGLITRWSYCQQIVRLVKKEGIDVIHTHASNMKWDMALVACLAGIRSVYTFHSCFKSRPISFLYHIWLRWSAKNLLSCKFQTISDSVYDNERLYYHNDTIKIYNWFGNKRFFPADKAEKQAVRKELGISKDSFVIISVGGCSVNKRHHDIIKALPDLLKEKNNLMYLHLGQGDTTEEEKTLARKLGVENKIRFMGNQKEVRKFLIVSDVYLMTSHYEGISLTTIEALACKIPAILYDVPGLRDFNKEQLCSLLIPEQSTEIVKAIKKLRTNSGEKEMIIKNGYEMVMRKFFLPTNVRQIFKLYQGS</sequence>
<dbReference type="Pfam" id="PF00534">
    <property type="entry name" value="Glycos_transf_1"/>
    <property type="match status" value="1"/>
</dbReference>
<keyword evidence="1 5" id="KW-0328">Glycosyltransferase</keyword>
<proteinExistence type="predicted"/>
<feature type="domain" description="Glycosyl transferase family 1" evidence="3">
    <location>
        <begin position="181"/>
        <end position="346"/>
    </location>
</feature>
<dbReference type="EMBL" id="CYXP01000012">
    <property type="protein sequence ID" value="CUN32581.1"/>
    <property type="molecule type" value="Genomic_DNA"/>
</dbReference>
<evidence type="ECO:0000313" key="5">
    <source>
        <dbReference type="EMBL" id="CUN32581.1"/>
    </source>
</evidence>
<gene>
    <name evidence="5" type="primary">mfpsA_4</name>
    <name evidence="5" type="ORF">ERS852429_04073</name>
</gene>
<evidence type="ECO:0000313" key="6">
    <source>
        <dbReference type="Proteomes" id="UP000095591"/>
    </source>
</evidence>
<dbReference type="GO" id="GO:0103011">
    <property type="term" value="F:mannosylfructose-phosphate synthase activity"/>
    <property type="evidence" value="ECO:0007669"/>
    <property type="project" value="UniProtKB-EC"/>
</dbReference>
<dbReference type="EC" id="2.4.1.246" evidence="5"/>
<dbReference type="SUPFAM" id="SSF53756">
    <property type="entry name" value="UDP-Glycosyltransferase/glycogen phosphorylase"/>
    <property type="match status" value="1"/>
</dbReference>
<feature type="domain" description="Glycosyltransferase subfamily 4-like N-terminal" evidence="4">
    <location>
        <begin position="13"/>
        <end position="135"/>
    </location>
</feature>
<dbReference type="PANTHER" id="PTHR12526">
    <property type="entry name" value="GLYCOSYLTRANSFERASE"/>
    <property type="match status" value="1"/>
</dbReference>
<dbReference type="RefSeq" id="WP_057319971.1">
    <property type="nucleotide sequence ID" value="NZ_CYXP01000012.1"/>
</dbReference>
<dbReference type="Gene3D" id="3.40.50.2000">
    <property type="entry name" value="Glycogen Phosphorylase B"/>
    <property type="match status" value="2"/>
</dbReference>
<accession>A0A173VZF5</accession>
<protein>
    <submittedName>
        <fullName evidence="5">Mannosylfructose-phosphate synthase</fullName>
        <ecNumber evidence="5">2.4.1.246</ecNumber>
    </submittedName>
</protein>
<dbReference type="AlphaFoldDB" id="A0A173VZF5"/>
<dbReference type="CDD" id="cd03801">
    <property type="entry name" value="GT4_PimA-like"/>
    <property type="match status" value="1"/>
</dbReference>
<dbReference type="PANTHER" id="PTHR12526:SF629">
    <property type="entry name" value="TEICHURONIC ACID BIOSYNTHESIS GLYCOSYLTRANSFERASE TUAH-RELATED"/>
    <property type="match status" value="1"/>
</dbReference>
<dbReference type="Proteomes" id="UP000095591">
    <property type="component" value="Unassembled WGS sequence"/>
</dbReference>
<evidence type="ECO:0000259" key="4">
    <source>
        <dbReference type="Pfam" id="PF13439"/>
    </source>
</evidence>
<evidence type="ECO:0000256" key="2">
    <source>
        <dbReference type="ARBA" id="ARBA00022679"/>
    </source>
</evidence>
<organism evidence="5 6">
    <name type="scientific">Parabacteroides distasonis</name>
    <dbReference type="NCBI Taxonomy" id="823"/>
    <lineage>
        <taxon>Bacteria</taxon>
        <taxon>Pseudomonadati</taxon>
        <taxon>Bacteroidota</taxon>
        <taxon>Bacteroidia</taxon>
        <taxon>Bacteroidales</taxon>
        <taxon>Tannerellaceae</taxon>
        <taxon>Parabacteroides</taxon>
    </lineage>
</organism>
<evidence type="ECO:0000259" key="3">
    <source>
        <dbReference type="Pfam" id="PF00534"/>
    </source>
</evidence>
<dbReference type="InterPro" id="IPR001296">
    <property type="entry name" value="Glyco_trans_1"/>
</dbReference>
<dbReference type="InterPro" id="IPR028098">
    <property type="entry name" value="Glyco_trans_4-like_N"/>
</dbReference>
<reference evidence="5 6" key="1">
    <citation type="submission" date="2015-09" db="EMBL/GenBank/DDBJ databases">
        <authorList>
            <consortium name="Pathogen Informatics"/>
        </authorList>
    </citation>
    <scope>NUCLEOTIDE SEQUENCE [LARGE SCALE GENOMIC DNA]</scope>
    <source>
        <strain evidence="5 6">2789STDY5608872</strain>
    </source>
</reference>
<evidence type="ECO:0000256" key="1">
    <source>
        <dbReference type="ARBA" id="ARBA00022676"/>
    </source>
</evidence>
<dbReference type="Pfam" id="PF13439">
    <property type="entry name" value="Glyco_transf_4"/>
    <property type="match status" value="1"/>
</dbReference>
<name>A0A173VZF5_PARDI</name>